<reference evidence="2" key="2">
    <citation type="journal article" date="2023" name="BMC Genomics">
        <title>Pest status, molecular evolution, and epigenetic factors derived from the genome assembly of Frankliniella fusca, a thysanopteran phytovirus vector.</title>
        <authorList>
            <person name="Catto M.A."/>
            <person name="Labadie P.E."/>
            <person name="Jacobson A.L."/>
            <person name="Kennedy G.G."/>
            <person name="Srinivasan R."/>
            <person name="Hunt B.G."/>
        </authorList>
    </citation>
    <scope>NUCLEOTIDE SEQUENCE</scope>
    <source>
        <strain evidence="2">PL_HMW_Pooled</strain>
    </source>
</reference>
<dbReference type="InterPro" id="IPR013783">
    <property type="entry name" value="Ig-like_fold"/>
</dbReference>
<dbReference type="Gene3D" id="2.60.40.10">
    <property type="entry name" value="Immunoglobulins"/>
    <property type="match status" value="1"/>
</dbReference>
<sequence>MKVSDQTILALANRVVTHNARVSVSHDTQRTWQLHIRQVKVSDAGCYMCQINTPQMKKQTGCVDVHDIDYDSEP</sequence>
<dbReference type="InterPro" id="IPR036179">
    <property type="entry name" value="Ig-like_dom_sf"/>
</dbReference>
<dbReference type="AlphaFoldDB" id="A0AAE1GYX9"/>
<keyword evidence="3" id="KW-1185">Reference proteome</keyword>
<evidence type="ECO:0000313" key="2">
    <source>
        <dbReference type="EMBL" id="KAK3911845.1"/>
    </source>
</evidence>
<evidence type="ECO:0000313" key="3">
    <source>
        <dbReference type="Proteomes" id="UP001219518"/>
    </source>
</evidence>
<gene>
    <name evidence="2" type="ORF">KUF71_004525</name>
</gene>
<dbReference type="SUPFAM" id="SSF48726">
    <property type="entry name" value="Immunoglobulin"/>
    <property type="match status" value="1"/>
</dbReference>
<organism evidence="2 3">
    <name type="scientific">Frankliniella fusca</name>
    <dbReference type="NCBI Taxonomy" id="407009"/>
    <lineage>
        <taxon>Eukaryota</taxon>
        <taxon>Metazoa</taxon>
        <taxon>Ecdysozoa</taxon>
        <taxon>Arthropoda</taxon>
        <taxon>Hexapoda</taxon>
        <taxon>Insecta</taxon>
        <taxon>Pterygota</taxon>
        <taxon>Neoptera</taxon>
        <taxon>Paraneoptera</taxon>
        <taxon>Thysanoptera</taxon>
        <taxon>Terebrantia</taxon>
        <taxon>Thripoidea</taxon>
        <taxon>Thripidae</taxon>
        <taxon>Frankliniella</taxon>
    </lineage>
</organism>
<feature type="domain" description="Immunoglobulin-like beta-sandwich" evidence="1">
    <location>
        <begin position="15"/>
        <end position="57"/>
    </location>
</feature>
<dbReference type="InterPro" id="IPR013151">
    <property type="entry name" value="Immunoglobulin_dom"/>
</dbReference>
<evidence type="ECO:0000259" key="1">
    <source>
        <dbReference type="Pfam" id="PF00047"/>
    </source>
</evidence>
<dbReference type="EMBL" id="JAHWGI010000287">
    <property type="protein sequence ID" value="KAK3911845.1"/>
    <property type="molecule type" value="Genomic_DNA"/>
</dbReference>
<dbReference type="Pfam" id="PF00047">
    <property type="entry name" value="ig"/>
    <property type="match status" value="1"/>
</dbReference>
<proteinExistence type="predicted"/>
<reference evidence="2" key="1">
    <citation type="submission" date="2021-07" db="EMBL/GenBank/DDBJ databases">
        <authorList>
            <person name="Catto M.A."/>
            <person name="Jacobson A."/>
            <person name="Kennedy G."/>
            <person name="Labadie P."/>
            <person name="Hunt B.G."/>
            <person name="Srinivasan R."/>
        </authorList>
    </citation>
    <scope>NUCLEOTIDE SEQUENCE</scope>
    <source>
        <strain evidence="2">PL_HMW_Pooled</strain>
        <tissue evidence="2">Head</tissue>
    </source>
</reference>
<accession>A0AAE1GYX9</accession>
<comment type="caution">
    <text evidence="2">The sequence shown here is derived from an EMBL/GenBank/DDBJ whole genome shotgun (WGS) entry which is preliminary data.</text>
</comment>
<protein>
    <submittedName>
        <fullName evidence="2">Zwei Ig domain protein zig-8</fullName>
    </submittedName>
</protein>
<dbReference type="Proteomes" id="UP001219518">
    <property type="component" value="Unassembled WGS sequence"/>
</dbReference>
<name>A0AAE1GYX9_9NEOP</name>